<dbReference type="GeneID" id="68117478"/>
<dbReference type="InterPro" id="IPR011044">
    <property type="entry name" value="Quino_amine_DH_bsu"/>
</dbReference>
<dbReference type="VEuPathDB" id="AmoebaDB:FDP41_010263"/>
<evidence type="ECO:0008006" key="3">
    <source>
        <dbReference type="Google" id="ProtNLM"/>
    </source>
</evidence>
<dbReference type="Proteomes" id="UP000444721">
    <property type="component" value="Unassembled WGS sequence"/>
</dbReference>
<dbReference type="InterPro" id="IPR011042">
    <property type="entry name" value="6-blade_b-propeller_TolB-like"/>
</dbReference>
<gene>
    <name evidence="1" type="ORF">FDP41_010263</name>
</gene>
<dbReference type="EMBL" id="VFQX01000006">
    <property type="protein sequence ID" value="KAF0983198.1"/>
    <property type="molecule type" value="Genomic_DNA"/>
</dbReference>
<reference evidence="1 2" key="1">
    <citation type="journal article" date="2019" name="Sci. Rep.">
        <title>Nanopore sequencing improves the draft genome of the human pathogenic amoeba Naegleria fowleri.</title>
        <authorList>
            <person name="Liechti N."/>
            <person name="Schurch N."/>
            <person name="Bruggmann R."/>
            <person name="Wittwer M."/>
        </authorList>
    </citation>
    <scope>NUCLEOTIDE SEQUENCE [LARGE SCALE GENOMIC DNA]</scope>
    <source>
        <strain evidence="1 2">ATCC 30894</strain>
    </source>
</reference>
<protein>
    <recommendedName>
        <fullName evidence="3">SMP-30/Gluconolactonase/LRE-like region domain-containing protein</fullName>
    </recommendedName>
</protein>
<organism evidence="1 2">
    <name type="scientific">Naegleria fowleri</name>
    <name type="common">Brain eating amoeba</name>
    <dbReference type="NCBI Taxonomy" id="5763"/>
    <lineage>
        <taxon>Eukaryota</taxon>
        <taxon>Discoba</taxon>
        <taxon>Heterolobosea</taxon>
        <taxon>Tetramitia</taxon>
        <taxon>Eutetramitia</taxon>
        <taxon>Vahlkampfiidae</taxon>
        <taxon>Naegleria</taxon>
    </lineage>
</organism>
<dbReference type="RefSeq" id="XP_044567911.1">
    <property type="nucleotide sequence ID" value="XM_044700542.1"/>
</dbReference>
<sequence length="343" mass="39256">MKVLLVDLNLPSPFDNEELVDHHDELNLLKLLQYNLRKKRSLRTRGFSMNFELVYAMGDLDGLTNDEKTLTFNSDVILTYPTDIKISYTHSCIVISCYASPYGITIVDLETKKFKKQLMTDKNPSYLCVEENYDGKKDALIFVCDETKSLTKYDLNALMNPLLPDVIDAKSIKHIWKYEFIQCPQGVTARNGQIYACCSMNNMIEVLDSSTGSLLDTISLKCSPYGIDFSTRGDYLIVSTSEEEGIVILSRNETRWKRLEQKNECHFHELEAPYALVFDRIANHLIVADDRNTLSIFTLDGTLVKKFTPKNLVIDQTYGVCVNEFTGELLLCDHSKNRVLFFK</sequence>
<evidence type="ECO:0000313" key="1">
    <source>
        <dbReference type="EMBL" id="KAF0983198.1"/>
    </source>
</evidence>
<dbReference type="VEuPathDB" id="AmoebaDB:NF0088150"/>
<dbReference type="VEuPathDB" id="AmoebaDB:NfTy_010820"/>
<name>A0A6A5CCD7_NAEFO</name>
<dbReference type="OrthoDB" id="10451696at2759"/>
<dbReference type="AlphaFoldDB" id="A0A6A5CCD7"/>
<dbReference type="SUPFAM" id="SSF50969">
    <property type="entry name" value="YVTN repeat-like/Quinoprotein amine dehydrogenase"/>
    <property type="match status" value="1"/>
</dbReference>
<evidence type="ECO:0000313" key="2">
    <source>
        <dbReference type="Proteomes" id="UP000444721"/>
    </source>
</evidence>
<comment type="caution">
    <text evidence="1">The sequence shown here is derived from an EMBL/GenBank/DDBJ whole genome shotgun (WGS) entry which is preliminary data.</text>
</comment>
<accession>A0A6A5CCD7</accession>
<dbReference type="Gene3D" id="2.120.10.30">
    <property type="entry name" value="TolB, C-terminal domain"/>
    <property type="match status" value="2"/>
</dbReference>
<keyword evidence="2" id="KW-1185">Reference proteome</keyword>
<proteinExistence type="predicted"/>